<feature type="non-terminal residue" evidence="1">
    <location>
        <position position="1"/>
    </location>
</feature>
<reference evidence="1" key="1">
    <citation type="submission" date="2016-05" db="EMBL/GenBank/DDBJ databases">
        <authorList>
            <person name="Lavstsen T."/>
            <person name="Jespersen J.S."/>
        </authorList>
    </citation>
    <scope>NUCLEOTIDE SEQUENCE</scope>
    <source>
        <tissue evidence="1">Brain</tissue>
    </source>
</reference>
<sequence length="49" mass="5153">LTATNFHSYGRLVLLVVTAGQSPVPLHSGGEDLDECPLHVQDLCSGDSC</sequence>
<proteinExistence type="predicted"/>
<organism evidence="1">
    <name type="scientific">Iconisemion striatum</name>
    <dbReference type="NCBI Taxonomy" id="60296"/>
    <lineage>
        <taxon>Eukaryota</taxon>
        <taxon>Metazoa</taxon>
        <taxon>Chordata</taxon>
        <taxon>Craniata</taxon>
        <taxon>Vertebrata</taxon>
        <taxon>Euteleostomi</taxon>
        <taxon>Actinopterygii</taxon>
        <taxon>Neopterygii</taxon>
        <taxon>Teleostei</taxon>
        <taxon>Neoteleostei</taxon>
        <taxon>Acanthomorphata</taxon>
        <taxon>Ovalentaria</taxon>
        <taxon>Atherinomorphae</taxon>
        <taxon>Cyprinodontiformes</taxon>
        <taxon>Nothobranchiidae</taxon>
        <taxon>Iconisemion</taxon>
    </lineage>
</organism>
<gene>
    <name evidence="1" type="primary">MCM9</name>
</gene>
<protein>
    <submittedName>
        <fullName evidence="1">Minichromosome maintenance complex component 9</fullName>
    </submittedName>
</protein>
<dbReference type="AlphaFoldDB" id="A0A1A7WBB8"/>
<dbReference type="EMBL" id="HADW01001404">
    <property type="protein sequence ID" value="SBP02804.1"/>
    <property type="molecule type" value="Transcribed_RNA"/>
</dbReference>
<name>A0A1A7WBB8_9TELE</name>
<accession>A0A1A7WBB8</accession>
<reference evidence="1" key="2">
    <citation type="submission" date="2016-06" db="EMBL/GenBank/DDBJ databases">
        <title>The genome of a short-lived fish provides insights into sex chromosome evolution and the genetic control of aging.</title>
        <authorList>
            <person name="Reichwald K."/>
            <person name="Felder M."/>
            <person name="Petzold A."/>
            <person name="Koch P."/>
            <person name="Groth M."/>
            <person name="Platzer M."/>
        </authorList>
    </citation>
    <scope>NUCLEOTIDE SEQUENCE</scope>
    <source>
        <tissue evidence="1">Brain</tissue>
    </source>
</reference>
<evidence type="ECO:0000313" key="1">
    <source>
        <dbReference type="EMBL" id="SBP02804.1"/>
    </source>
</evidence>